<dbReference type="Proteomes" id="UP000295680">
    <property type="component" value="Unassembled WGS sequence"/>
</dbReference>
<feature type="transmembrane region" description="Helical" evidence="6">
    <location>
        <begin position="256"/>
        <end position="277"/>
    </location>
</feature>
<evidence type="ECO:0000256" key="6">
    <source>
        <dbReference type="SAM" id="Phobius"/>
    </source>
</evidence>
<proteinExistence type="predicted"/>
<dbReference type="CDD" id="cd06173">
    <property type="entry name" value="MFS_MefA_like"/>
    <property type="match status" value="1"/>
</dbReference>
<evidence type="ECO:0000256" key="4">
    <source>
        <dbReference type="ARBA" id="ARBA00022989"/>
    </source>
</evidence>
<evidence type="ECO:0000313" key="8">
    <source>
        <dbReference type="Proteomes" id="UP000295680"/>
    </source>
</evidence>
<dbReference type="SUPFAM" id="SSF103473">
    <property type="entry name" value="MFS general substrate transporter"/>
    <property type="match status" value="1"/>
</dbReference>
<feature type="transmembrane region" description="Helical" evidence="6">
    <location>
        <begin position="54"/>
        <end position="75"/>
    </location>
</feature>
<organism evidence="7 8">
    <name type="scientific">Actinocrispum wychmicini</name>
    <dbReference type="NCBI Taxonomy" id="1213861"/>
    <lineage>
        <taxon>Bacteria</taxon>
        <taxon>Bacillati</taxon>
        <taxon>Actinomycetota</taxon>
        <taxon>Actinomycetes</taxon>
        <taxon>Pseudonocardiales</taxon>
        <taxon>Pseudonocardiaceae</taxon>
        <taxon>Actinocrispum</taxon>
    </lineage>
</organism>
<dbReference type="PANTHER" id="PTHR23513:SF11">
    <property type="entry name" value="STAPHYLOFERRIN A TRANSPORTER"/>
    <property type="match status" value="1"/>
</dbReference>
<dbReference type="RefSeq" id="WP_132126472.1">
    <property type="nucleotide sequence ID" value="NZ_SLWS01000026.1"/>
</dbReference>
<keyword evidence="3 6" id="KW-0812">Transmembrane</keyword>
<reference evidence="7 8" key="1">
    <citation type="submission" date="2019-03" db="EMBL/GenBank/DDBJ databases">
        <title>Genomic Encyclopedia of Type Strains, Phase IV (KMG-IV): sequencing the most valuable type-strain genomes for metagenomic binning, comparative biology and taxonomic classification.</title>
        <authorList>
            <person name="Goeker M."/>
        </authorList>
    </citation>
    <scope>NUCLEOTIDE SEQUENCE [LARGE SCALE GENOMIC DNA]</scope>
    <source>
        <strain evidence="7 8">DSM 45934</strain>
    </source>
</reference>
<dbReference type="PANTHER" id="PTHR23513">
    <property type="entry name" value="INTEGRAL MEMBRANE EFFLUX PROTEIN-RELATED"/>
    <property type="match status" value="1"/>
</dbReference>
<dbReference type="Gene3D" id="1.20.1250.20">
    <property type="entry name" value="MFS general substrate transporter like domains"/>
    <property type="match status" value="1"/>
</dbReference>
<feature type="transmembrane region" description="Helical" evidence="6">
    <location>
        <begin position="289"/>
        <end position="306"/>
    </location>
</feature>
<dbReference type="AlphaFoldDB" id="A0A4R2IH47"/>
<feature type="transmembrane region" description="Helical" evidence="6">
    <location>
        <begin position="227"/>
        <end position="250"/>
    </location>
</feature>
<dbReference type="GO" id="GO:0022857">
    <property type="term" value="F:transmembrane transporter activity"/>
    <property type="evidence" value="ECO:0007669"/>
    <property type="project" value="InterPro"/>
</dbReference>
<keyword evidence="5 6" id="KW-0472">Membrane</keyword>
<sequence length="406" mass="41732">MEVERPATFRATFAVPEFRGLWFAEVQSVLGDRLARVALSVLVYEITGSPVWPAVVYALTYLPDLVAGPVLAGLADRYPRRAVMVTADLFRAVLVGLMAVPGMPFVALAALLVCVQFAQAPFTAAQAAMLPTILPGDRYVVGQSVRQITTQTSQLVGFALGGVVVAGVGMHMSLVLDAITFAISAVIIRLTVAERVAPQLAEPRAGRSLRRLAAGARTIWRDPRLRALVALAWLAGAVTTAEGLAVPYAGEIGGGAVTAGVLLAAHPAGTVVGTAVVGRWLAPSVRLRVLGPLAVMAVVPLLGYAFRPGLVVTAGLLIASGACASYQVIASSTFMRLVPDEGRAQAFGLAGSGLIAVQGLGVLAGGGLVALLGSPAMTVAAVAAVGVVAALPAVAAWRRARRANSW</sequence>
<dbReference type="Pfam" id="PF07690">
    <property type="entry name" value="MFS_1"/>
    <property type="match status" value="1"/>
</dbReference>
<dbReference type="InterPro" id="IPR036259">
    <property type="entry name" value="MFS_trans_sf"/>
</dbReference>
<protein>
    <submittedName>
        <fullName evidence="7">Putative MFS family arabinose efflux permease</fullName>
    </submittedName>
</protein>
<accession>A0A4R2IH47</accession>
<name>A0A4R2IH47_9PSEU</name>
<evidence type="ECO:0000256" key="5">
    <source>
        <dbReference type="ARBA" id="ARBA00023136"/>
    </source>
</evidence>
<keyword evidence="4 6" id="KW-1133">Transmembrane helix</keyword>
<comment type="subcellular location">
    <subcellularLocation>
        <location evidence="1">Cell membrane</location>
        <topology evidence="1">Multi-pass membrane protein</topology>
    </subcellularLocation>
</comment>
<feature type="transmembrane region" description="Helical" evidence="6">
    <location>
        <begin position="346"/>
        <end position="370"/>
    </location>
</feature>
<dbReference type="OrthoDB" id="3227279at2"/>
<dbReference type="EMBL" id="SLWS01000026">
    <property type="protein sequence ID" value="TCO43787.1"/>
    <property type="molecule type" value="Genomic_DNA"/>
</dbReference>
<dbReference type="GO" id="GO:0005886">
    <property type="term" value="C:plasma membrane"/>
    <property type="evidence" value="ECO:0007669"/>
    <property type="project" value="UniProtKB-SubCell"/>
</dbReference>
<feature type="transmembrane region" description="Helical" evidence="6">
    <location>
        <begin position="155"/>
        <end position="172"/>
    </location>
</feature>
<evidence type="ECO:0000256" key="3">
    <source>
        <dbReference type="ARBA" id="ARBA00022692"/>
    </source>
</evidence>
<gene>
    <name evidence="7" type="ORF">EV192_1262</name>
</gene>
<keyword evidence="2" id="KW-1003">Cell membrane</keyword>
<evidence type="ECO:0000313" key="7">
    <source>
        <dbReference type="EMBL" id="TCO43787.1"/>
    </source>
</evidence>
<comment type="caution">
    <text evidence="7">The sequence shown here is derived from an EMBL/GenBank/DDBJ whole genome shotgun (WGS) entry which is preliminary data.</text>
</comment>
<feature type="transmembrane region" description="Helical" evidence="6">
    <location>
        <begin position="312"/>
        <end position="334"/>
    </location>
</feature>
<evidence type="ECO:0000256" key="2">
    <source>
        <dbReference type="ARBA" id="ARBA00022475"/>
    </source>
</evidence>
<feature type="transmembrane region" description="Helical" evidence="6">
    <location>
        <begin position="376"/>
        <end position="397"/>
    </location>
</feature>
<dbReference type="InterPro" id="IPR011701">
    <property type="entry name" value="MFS"/>
</dbReference>
<evidence type="ECO:0000256" key="1">
    <source>
        <dbReference type="ARBA" id="ARBA00004651"/>
    </source>
</evidence>
<keyword evidence="8" id="KW-1185">Reference proteome</keyword>